<sequence>MVVEGRLLETQQKGSAQAYIKTQSTPLKVGLKMPLALVLSPSLQLTYPKPTDSSARAVLVLGYQDYWPRFWQKTTKPNCSCYSYGCVLLPCPFVVHTLTCLQ</sequence>
<reference evidence="1" key="1">
    <citation type="submission" date="2021-09" db="EMBL/GenBank/DDBJ databases">
        <title>The genome of Mauremys mutica provides insights into the evolution of semi-aquatic lifestyle.</title>
        <authorList>
            <person name="Gong S."/>
            <person name="Gao Y."/>
        </authorList>
    </citation>
    <scope>NUCLEOTIDE SEQUENCE</scope>
    <source>
        <strain evidence="1">MM-2020</strain>
        <tissue evidence="1">Muscle</tissue>
    </source>
</reference>
<dbReference type="EMBL" id="JAHDVG010000474">
    <property type="protein sequence ID" value="KAH1178411.1"/>
    <property type="molecule type" value="Genomic_DNA"/>
</dbReference>
<evidence type="ECO:0000313" key="2">
    <source>
        <dbReference type="Proteomes" id="UP000827986"/>
    </source>
</evidence>
<protein>
    <submittedName>
        <fullName evidence="1">Uncharacterized protein</fullName>
    </submittedName>
</protein>
<organism evidence="1 2">
    <name type="scientific">Mauremys mutica</name>
    <name type="common">yellowpond turtle</name>
    <dbReference type="NCBI Taxonomy" id="74926"/>
    <lineage>
        <taxon>Eukaryota</taxon>
        <taxon>Metazoa</taxon>
        <taxon>Chordata</taxon>
        <taxon>Craniata</taxon>
        <taxon>Vertebrata</taxon>
        <taxon>Euteleostomi</taxon>
        <taxon>Archelosauria</taxon>
        <taxon>Testudinata</taxon>
        <taxon>Testudines</taxon>
        <taxon>Cryptodira</taxon>
        <taxon>Durocryptodira</taxon>
        <taxon>Testudinoidea</taxon>
        <taxon>Geoemydidae</taxon>
        <taxon>Geoemydinae</taxon>
        <taxon>Mauremys</taxon>
    </lineage>
</organism>
<dbReference type="AlphaFoldDB" id="A0A9D4B2X3"/>
<gene>
    <name evidence="1" type="ORF">KIL84_012113</name>
</gene>
<comment type="caution">
    <text evidence="1">The sequence shown here is derived from an EMBL/GenBank/DDBJ whole genome shotgun (WGS) entry which is preliminary data.</text>
</comment>
<keyword evidence="2" id="KW-1185">Reference proteome</keyword>
<evidence type="ECO:0000313" key="1">
    <source>
        <dbReference type="EMBL" id="KAH1178411.1"/>
    </source>
</evidence>
<name>A0A9D4B2X3_9SAUR</name>
<dbReference type="Proteomes" id="UP000827986">
    <property type="component" value="Unassembled WGS sequence"/>
</dbReference>
<accession>A0A9D4B2X3</accession>
<proteinExistence type="predicted"/>